<feature type="transmembrane region" description="Helical" evidence="2">
    <location>
        <begin position="112"/>
        <end position="131"/>
    </location>
</feature>
<dbReference type="VEuPathDB" id="FungiDB:CD36_71220"/>
<keyword evidence="2" id="KW-0472">Membrane</keyword>
<accession>B9WK25</accession>
<name>B9WK25_CANDC</name>
<keyword evidence="2" id="KW-0812">Transmembrane</keyword>
<dbReference type="RefSeq" id="XP_002421342.1">
    <property type="nucleotide sequence ID" value="XM_002421297.1"/>
</dbReference>
<dbReference type="AlphaFoldDB" id="B9WK25"/>
<keyword evidence="2" id="KW-1133">Transmembrane helix</keyword>
<dbReference type="CGD" id="CAL0000171171">
    <property type="gene designation" value="Cd36_71220"/>
</dbReference>
<protein>
    <submittedName>
        <fullName evidence="4">Uncharacterized protein</fullName>
    </submittedName>
</protein>
<evidence type="ECO:0000256" key="2">
    <source>
        <dbReference type="SAM" id="Phobius"/>
    </source>
</evidence>
<feature type="transmembrane region" description="Helical" evidence="2">
    <location>
        <begin position="7"/>
        <end position="28"/>
    </location>
</feature>
<evidence type="ECO:0000313" key="5">
    <source>
        <dbReference type="Proteomes" id="UP000002605"/>
    </source>
</evidence>
<keyword evidence="5" id="KW-1185">Reference proteome</keyword>
<evidence type="ECO:0000256" key="1">
    <source>
        <dbReference type="SAM" id="MobiDB-lite"/>
    </source>
</evidence>
<dbReference type="KEGG" id="cdu:CD36_71220"/>
<proteinExistence type="predicted"/>
<reference evidence="4 5" key="1">
    <citation type="journal article" date="2009" name="Genome Res.">
        <title>Comparative genomics of the fungal pathogens Candida dubliniensis and Candida albicans.</title>
        <authorList>
            <person name="Jackson A.P."/>
            <person name="Gamble J.A."/>
            <person name="Yeomans T."/>
            <person name="Moran G.P."/>
            <person name="Saunders D."/>
            <person name="Harris D."/>
            <person name="Aslett M."/>
            <person name="Barrell J.F."/>
            <person name="Butler G."/>
            <person name="Citiulo F."/>
            <person name="Coleman D.C."/>
            <person name="de Groot P.W.J."/>
            <person name="Goodwin T.J."/>
            <person name="Quail M.A."/>
            <person name="McQuillan J."/>
            <person name="Munro C.A."/>
            <person name="Pain A."/>
            <person name="Poulter R.T."/>
            <person name="Rajandream M.A."/>
            <person name="Renauld H."/>
            <person name="Spiering M.J."/>
            <person name="Tivey A."/>
            <person name="Gow N.A.R."/>
            <person name="Barrell B."/>
            <person name="Sullivan D.J."/>
            <person name="Berriman M."/>
        </authorList>
    </citation>
    <scope>NUCLEOTIDE SEQUENCE [LARGE SCALE GENOMIC DNA]</scope>
    <source>
        <strain evidence="5">CD36 / ATCC MYA-646 / CBS 7987 / NCPF 3949 / NRRL Y-17841</strain>
    </source>
</reference>
<evidence type="ECO:0000313" key="4">
    <source>
        <dbReference type="EMBL" id="CAX40676.1"/>
    </source>
</evidence>
<dbReference type="HOGENOM" id="CLU_1916785_0_0_1"/>
<feature type="region of interest" description="Disordered" evidence="1">
    <location>
        <begin position="32"/>
        <end position="73"/>
    </location>
</feature>
<sequence length="133" mass="16077">MIMDSKLAFILFLIKLFILIEMIIQEFLTTTTTTNNNNNSHEEEDQEEFDEKFNNNYHEEEEEEEQVDDDDDGNIIYDEEKSFIYNTITKQYESRPITPKKKNESRITLQEFIFFIICFIMIIFDWIVIYTNA</sequence>
<dbReference type="Proteomes" id="UP000002605">
    <property type="component" value="Chromosome 7"/>
</dbReference>
<gene>
    <name evidence="3" type="ordered locus">Cd36_71220</name>
    <name evidence="4" type="ORF">CD36_71220</name>
</gene>
<dbReference type="EMBL" id="FM992694">
    <property type="protein sequence ID" value="CAX40676.1"/>
    <property type="molecule type" value="Genomic_DNA"/>
</dbReference>
<feature type="compositionally biased region" description="Acidic residues" evidence="1">
    <location>
        <begin position="59"/>
        <end position="73"/>
    </location>
</feature>
<dbReference type="GeneID" id="8049309"/>
<organism evidence="4 5">
    <name type="scientific">Candida dubliniensis (strain CD36 / ATCC MYA-646 / CBS 7987 / NCPF 3949 / NRRL Y-17841)</name>
    <name type="common">Yeast</name>
    <dbReference type="NCBI Taxonomy" id="573826"/>
    <lineage>
        <taxon>Eukaryota</taxon>
        <taxon>Fungi</taxon>
        <taxon>Dikarya</taxon>
        <taxon>Ascomycota</taxon>
        <taxon>Saccharomycotina</taxon>
        <taxon>Pichiomycetes</taxon>
        <taxon>Debaryomycetaceae</taxon>
        <taxon>Candida/Lodderomyces clade</taxon>
        <taxon>Candida</taxon>
    </lineage>
</organism>
<evidence type="ECO:0000313" key="3">
    <source>
        <dbReference type="CGD" id="CAL0000171171"/>
    </source>
</evidence>